<evidence type="ECO:0000313" key="2">
    <source>
        <dbReference type="Proteomes" id="UP000257014"/>
    </source>
</evidence>
<accession>A0A3E0K3V5</accession>
<proteinExistence type="predicted"/>
<protein>
    <submittedName>
        <fullName evidence="1">Uncharacterized protein</fullName>
    </submittedName>
</protein>
<dbReference type="Proteomes" id="UP000257014">
    <property type="component" value="Unassembled WGS sequence"/>
</dbReference>
<name>A0A3E0K3V5_9BACI</name>
<evidence type="ECO:0000313" key="1">
    <source>
        <dbReference type="EMBL" id="REJ28095.1"/>
    </source>
</evidence>
<sequence>MSDIPPIMPKPMWNIFPEILDGRIFFLDVFQSMLNIFPSMLNHPTPRKMKMMDIPAEIRNIPSPCWRTKPGCRSMGIGSVNRMKFP</sequence>
<reference evidence="1 2" key="1">
    <citation type="submission" date="2018-03" db="EMBL/GenBank/DDBJ databases">
        <authorList>
            <person name="Keele B.F."/>
        </authorList>
    </citation>
    <scope>NUCLEOTIDE SEQUENCE [LARGE SCALE GENOMIC DNA]</scope>
    <source>
        <strain evidence="1">ZCTH4_d</strain>
    </source>
</reference>
<gene>
    <name evidence="1" type="ORF">C6P37_09645</name>
</gene>
<dbReference type="EMBL" id="QEWE01000018">
    <property type="protein sequence ID" value="REJ28095.1"/>
    <property type="molecule type" value="Genomic_DNA"/>
</dbReference>
<organism evidence="1 2">
    <name type="scientific">Caldibacillus debilis</name>
    <dbReference type="NCBI Taxonomy" id="301148"/>
    <lineage>
        <taxon>Bacteria</taxon>
        <taxon>Bacillati</taxon>
        <taxon>Bacillota</taxon>
        <taxon>Bacilli</taxon>
        <taxon>Bacillales</taxon>
        <taxon>Bacillaceae</taxon>
        <taxon>Caldibacillus</taxon>
    </lineage>
</organism>
<dbReference type="AlphaFoldDB" id="A0A3E0K3V5"/>
<comment type="caution">
    <text evidence="1">The sequence shown here is derived from an EMBL/GenBank/DDBJ whole genome shotgun (WGS) entry which is preliminary data.</text>
</comment>